<organism evidence="2 3">
    <name type="scientific">Fuerstiella marisgermanici</name>
    <dbReference type="NCBI Taxonomy" id="1891926"/>
    <lineage>
        <taxon>Bacteria</taxon>
        <taxon>Pseudomonadati</taxon>
        <taxon>Planctomycetota</taxon>
        <taxon>Planctomycetia</taxon>
        <taxon>Planctomycetales</taxon>
        <taxon>Planctomycetaceae</taxon>
        <taxon>Fuerstiella</taxon>
    </lineage>
</organism>
<evidence type="ECO:0000256" key="1">
    <source>
        <dbReference type="SAM" id="Phobius"/>
    </source>
</evidence>
<feature type="transmembrane region" description="Helical" evidence="1">
    <location>
        <begin position="533"/>
        <end position="552"/>
    </location>
</feature>
<feature type="transmembrane region" description="Helical" evidence="1">
    <location>
        <begin position="631"/>
        <end position="654"/>
    </location>
</feature>
<dbReference type="Proteomes" id="UP000187735">
    <property type="component" value="Chromosome"/>
</dbReference>
<keyword evidence="1" id="KW-0812">Transmembrane</keyword>
<evidence type="ECO:0000313" key="3">
    <source>
        <dbReference type="Proteomes" id="UP000187735"/>
    </source>
</evidence>
<dbReference type="KEGG" id="fmr:Fuma_01122"/>
<proteinExistence type="predicted"/>
<accession>A0A1P8WBX4</accession>
<gene>
    <name evidence="2" type="ORF">Fuma_01122</name>
</gene>
<keyword evidence="1" id="KW-0472">Membrane</keyword>
<feature type="transmembrane region" description="Helical" evidence="1">
    <location>
        <begin position="498"/>
        <end position="521"/>
    </location>
</feature>
<dbReference type="AlphaFoldDB" id="A0A1P8WBX4"/>
<dbReference type="EMBL" id="CP017641">
    <property type="protein sequence ID" value="APZ91534.1"/>
    <property type="molecule type" value="Genomic_DNA"/>
</dbReference>
<reference evidence="2 3" key="1">
    <citation type="journal article" date="2016" name="Front. Microbiol.">
        <title>Fuerstia marisgermanicae gen. nov., sp. nov., an Unusual Member of the Phylum Planctomycetes from the German Wadden Sea.</title>
        <authorList>
            <person name="Kohn T."/>
            <person name="Heuer A."/>
            <person name="Jogler M."/>
            <person name="Vollmers J."/>
            <person name="Boedeker C."/>
            <person name="Bunk B."/>
            <person name="Rast P."/>
            <person name="Borchert D."/>
            <person name="Glockner I."/>
            <person name="Freese H.M."/>
            <person name="Klenk H.P."/>
            <person name="Overmann J."/>
            <person name="Kaster A.K."/>
            <person name="Rohde M."/>
            <person name="Wiegand S."/>
            <person name="Jogler C."/>
        </authorList>
    </citation>
    <scope>NUCLEOTIDE SEQUENCE [LARGE SCALE GENOMIC DNA]</scope>
    <source>
        <strain evidence="2 3">NH11</strain>
    </source>
</reference>
<feature type="transmembrane region" description="Helical" evidence="1">
    <location>
        <begin position="591"/>
        <end position="610"/>
    </location>
</feature>
<evidence type="ECO:0000313" key="2">
    <source>
        <dbReference type="EMBL" id="APZ91534.1"/>
    </source>
</evidence>
<feature type="transmembrane region" description="Helical" evidence="1">
    <location>
        <begin position="465"/>
        <end position="486"/>
    </location>
</feature>
<sequence length="736" mass="82501">MKWLKTIFTGGLTQQEDPGLAAVLMGLATRCFWTLLVNSFVTSSAFCVFSHRWDAASRSAVADGIDAAAQDIVGSEKARVTRMLPPEQAEFWLEAVSRLEARGDLTASEAMGAALLLDGPGFGYLSAWTSKFLLQQGSDALSEERAKLTHEFWDKCSAKCTELASQATDAEPNNRELWRLRAMLLFPACFSTDGGEVRDTNWLNILHEARKHDPDNALYDYLAAAQCWRKSAEKVYYSDFLGAYEVISDQATYDAGCRHFYRGQELRELKFPNQHRPLQLQLQVARTQQATGEASRCASEDRIQWHVDAICRKLRDHLELETTRVRREGNADFAAHIVEQQLRLAEQISDQQSGFFPRLYRRGVFAQGHQTLLQLEQSTPELTASHTPLTRYDVNFRISRQRGLDQEIGTRVMARFDLNPDERDDGTRLSAICKILLYGVGCLVIATAIWLFGRRFQLSEGVAFGWRYPVVFGGAFVVSVVFQALIPAGVLRGEIAGWTINVVGGICLVTIVVLLIRRWYFRPQKTAPVRKRIFIPAVLVLGSLYAMVLQHFSATVAWESAQPGNPWAMPPLQLPQIPVWAKAVFLWTQNRGTECSLLAGFLISSLWIVLRLRNKQPNASDRTRGKQIGRFILCWCRPTLATGLGLCTIAFLSLPAAVSFATNWEAYRVAYCSPETMQRLHNECREEVLSDIGTMQKIAVDADAYATSLQPDNEAFYLTEPVLNEEAEGADYAGGE</sequence>
<feature type="transmembrane region" description="Helical" evidence="1">
    <location>
        <begin position="435"/>
        <end position="453"/>
    </location>
</feature>
<dbReference type="OrthoDB" id="251408at2"/>
<dbReference type="RefSeq" id="WP_077023279.1">
    <property type="nucleotide sequence ID" value="NZ_CP017641.1"/>
</dbReference>
<protein>
    <submittedName>
        <fullName evidence="2">Uncharacterized protein</fullName>
    </submittedName>
</protein>
<keyword evidence="3" id="KW-1185">Reference proteome</keyword>
<keyword evidence="1" id="KW-1133">Transmembrane helix</keyword>
<name>A0A1P8WBX4_9PLAN</name>